<accession>A0A923ENV2</accession>
<dbReference type="EMBL" id="JACLQZ010000002">
    <property type="protein sequence ID" value="MBC2873360.1"/>
    <property type="molecule type" value="Genomic_DNA"/>
</dbReference>
<dbReference type="Proteomes" id="UP000629923">
    <property type="component" value="Unassembled WGS sequence"/>
</dbReference>
<organism evidence="1 2">
    <name type="scientific">Klebsiella pneumoniae</name>
    <dbReference type="NCBI Taxonomy" id="573"/>
    <lineage>
        <taxon>Bacteria</taxon>
        <taxon>Pseudomonadati</taxon>
        <taxon>Pseudomonadota</taxon>
        <taxon>Gammaproteobacteria</taxon>
        <taxon>Enterobacterales</taxon>
        <taxon>Enterobacteriaceae</taxon>
        <taxon>Klebsiella/Raoultella group</taxon>
        <taxon>Klebsiella</taxon>
        <taxon>Klebsiella pneumoniae complex</taxon>
    </lineage>
</organism>
<gene>
    <name evidence="1" type="ORF">H7U18_26530</name>
</gene>
<sequence>MFKEFLSEVVWLLWVSISFSFCVTRFVNAVNAAASAFFETFVFVVARSFLSCVTWLPAGDIILCLGHTTIEFSDRARVRLSFNRVGHIDDVKSSKYIAPADKKAVN</sequence>
<protein>
    <submittedName>
        <fullName evidence="1">Uncharacterized protein</fullName>
    </submittedName>
</protein>
<dbReference type="AlphaFoldDB" id="A0A923ENV2"/>
<comment type="caution">
    <text evidence="1">The sequence shown here is derived from an EMBL/GenBank/DDBJ whole genome shotgun (WGS) entry which is preliminary data.</text>
</comment>
<reference evidence="1" key="1">
    <citation type="submission" date="2020-08" db="EMBL/GenBank/DDBJ databases">
        <title>Tigecycline and colistin resistance in Klebsiella pneumoniae.</title>
        <authorList>
            <person name="Ramesh N."/>
            <person name="Shanthini T."/>
            <person name="Prasanth M."/>
            <person name="Senthilkumar N."/>
            <person name="Meesala Krishna M."/>
            <person name="Guruswami G."/>
        </authorList>
    </citation>
    <scope>NUCLEOTIDE SEQUENCE</scope>
    <source>
        <strain evidence="1">SHM 84C</strain>
    </source>
</reference>
<name>A0A923ENV2_KLEPN</name>
<evidence type="ECO:0000313" key="1">
    <source>
        <dbReference type="EMBL" id="MBC2873360.1"/>
    </source>
</evidence>
<evidence type="ECO:0000313" key="2">
    <source>
        <dbReference type="Proteomes" id="UP000629923"/>
    </source>
</evidence>
<proteinExistence type="predicted"/>